<name>A0ABP4F047_9ACTN</name>
<dbReference type="EMBL" id="BAAAJE010000006">
    <property type="protein sequence ID" value="GAA1140184.1"/>
    <property type="molecule type" value="Genomic_DNA"/>
</dbReference>
<evidence type="ECO:0000313" key="1">
    <source>
        <dbReference type="EMBL" id="GAA1140184.1"/>
    </source>
</evidence>
<protein>
    <submittedName>
        <fullName evidence="1">Uncharacterized protein</fullName>
    </submittedName>
</protein>
<reference evidence="2" key="1">
    <citation type="journal article" date="2019" name="Int. J. Syst. Evol. Microbiol.">
        <title>The Global Catalogue of Microorganisms (GCM) 10K type strain sequencing project: providing services to taxonomists for standard genome sequencing and annotation.</title>
        <authorList>
            <consortium name="The Broad Institute Genomics Platform"/>
            <consortium name="The Broad Institute Genome Sequencing Center for Infectious Disease"/>
            <person name="Wu L."/>
            <person name="Ma J."/>
        </authorList>
    </citation>
    <scope>NUCLEOTIDE SEQUENCE [LARGE SCALE GENOMIC DNA]</scope>
    <source>
        <strain evidence="2">JCM 11813</strain>
    </source>
</reference>
<organism evidence="1 2">
    <name type="scientific">Nocardioides aquiterrae</name>
    <dbReference type="NCBI Taxonomy" id="203799"/>
    <lineage>
        <taxon>Bacteria</taxon>
        <taxon>Bacillati</taxon>
        <taxon>Actinomycetota</taxon>
        <taxon>Actinomycetes</taxon>
        <taxon>Propionibacteriales</taxon>
        <taxon>Nocardioidaceae</taxon>
        <taxon>Nocardioides</taxon>
    </lineage>
</organism>
<gene>
    <name evidence="1" type="ORF">GCM10009606_19730</name>
</gene>
<dbReference type="Proteomes" id="UP001499979">
    <property type="component" value="Unassembled WGS sequence"/>
</dbReference>
<comment type="caution">
    <text evidence="1">The sequence shown here is derived from an EMBL/GenBank/DDBJ whole genome shotgun (WGS) entry which is preliminary data.</text>
</comment>
<proteinExistence type="predicted"/>
<accession>A0ABP4F047</accession>
<keyword evidence="2" id="KW-1185">Reference proteome</keyword>
<evidence type="ECO:0000313" key="2">
    <source>
        <dbReference type="Proteomes" id="UP001499979"/>
    </source>
</evidence>
<sequence length="141" mass="15484">MDEPYRPTVRTQADLEAVWDRLMGPWGFGRRSVWMLRIDAGRRPLPVITEITECDDLPTAAQAHGMAEVLAALDTDDPGGTFAFLLSRPGHPVVDETDRAWARLLVETGRSAGVRLETLHLATDTGTVPLPADELAPRRTA</sequence>
<dbReference type="RefSeq" id="WP_343907337.1">
    <property type="nucleotide sequence ID" value="NZ_BAAAJE010000006.1"/>
</dbReference>